<feature type="domain" description="Dipeptidylpeptidase IV N-terminal" evidence="2">
    <location>
        <begin position="247"/>
        <end position="508"/>
    </location>
</feature>
<dbReference type="GO" id="GO:0008236">
    <property type="term" value="F:serine-type peptidase activity"/>
    <property type="evidence" value="ECO:0007669"/>
    <property type="project" value="InterPro"/>
</dbReference>
<dbReference type="InterPro" id="IPR001375">
    <property type="entry name" value="Peptidase_S9_cat"/>
</dbReference>
<evidence type="ECO:0000313" key="4">
    <source>
        <dbReference type="Proteomes" id="UP000253919"/>
    </source>
</evidence>
<dbReference type="Gene3D" id="2.140.10.30">
    <property type="entry name" value="Dipeptidylpeptidase IV, N-terminal domain"/>
    <property type="match status" value="1"/>
</dbReference>
<dbReference type="PANTHER" id="PTHR11731:SF193">
    <property type="entry name" value="DIPEPTIDYL PEPTIDASE 9"/>
    <property type="match status" value="1"/>
</dbReference>
<organism evidence="3 4">
    <name type="scientific">Adhaeribacter pallidiroseus</name>
    <dbReference type="NCBI Taxonomy" id="2072847"/>
    <lineage>
        <taxon>Bacteria</taxon>
        <taxon>Pseudomonadati</taxon>
        <taxon>Bacteroidota</taxon>
        <taxon>Cytophagia</taxon>
        <taxon>Cytophagales</taxon>
        <taxon>Hymenobacteraceae</taxon>
        <taxon>Adhaeribacter</taxon>
    </lineage>
</organism>
<proteinExistence type="predicted"/>
<dbReference type="GO" id="GO:0008239">
    <property type="term" value="F:dipeptidyl-peptidase activity"/>
    <property type="evidence" value="ECO:0007669"/>
    <property type="project" value="UniProtKB-EC"/>
</dbReference>
<dbReference type="Gene3D" id="3.40.50.1820">
    <property type="entry name" value="alpha/beta hydrolase"/>
    <property type="match status" value="1"/>
</dbReference>
<keyword evidence="4" id="KW-1185">Reference proteome</keyword>
<dbReference type="Pfam" id="PF00326">
    <property type="entry name" value="Peptidase_S9"/>
    <property type="match status" value="1"/>
</dbReference>
<dbReference type="InterPro" id="IPR002469">
    <property type="entry name" value="Peptidase_S9B_N"/>
</dbReference>
<feature type="domain" description="Peptidase S9 prolyl oligopeptidase catalytic" evidence="1">
    <location>
        <begin position="598"/>
        <end position="792"/>
    </location>
</feature>
<evidence type="ECO:0000259" key="2">
    <source>
        <dbReference type="Pfam" id="PF00930"/>
    </source>
</evidence>
<dbReference type="GO" id="GO:0006508">
    <property type="term" value="P:proteolysis"/>
    <property type="evidence" value="ECO:0007669"/>
    <property type="project" value="InterPro"/>
</dbReference>
<dbReference type="Proteomes" id="UP000253919">
    <property type="component" value="Unassembled WGS sequence"/>
</dbReference>
<dbReference type="InterPro" id="IPR011042">
    <property type="entry name" value="6-blade_b-propeller_TolB-like"/>
</dbReference>
<accession>A0A369QP20</accession>
<dbReference type="Pfam" id="PF00930">
    <property type="entry name" value="DPPIV_N"/>
    <property type="match status" value="2"/>
</dbReference>
<dbReference type="SUPFAM" id="SSF82171">
    <property type="entry name" value="DPP6 N-terminal domain-like"/>
    <property type="match status" value="1"/>
</dbReference>
<gene>
    <name evidence="3" type="ORF">AHMF7616_03629</name>
</gene>
<dbReference type="AlphaFoldDB" id="A0A369QP20"/>
<dbReference type="SUPFAM" id="SSF53474">
    <property type="entry name" value="alpha/beta-Hydrolases"/>
    <property type="match status" value="1"/>
</dbReference>
<dbReference type="Gene3D" id="2.120.10.30">
    <property type="entry name" value="TolB, C-terminal domain"/>
    <property type="match status" value="1"/>
</dbReference>
<comment type="caution">
    <text evidence="3">The sequence shown here is derived from an EMBL/GenBank/DDBJ whole genome shotgun (WGS) entry which is preliminary data.</text>
</comment>
<name>A0A369QP20_9BACT</name>
<dbReference type="RefSeq" id="WP_233507630.1">
    <property type="nucleotide sequence ID" value="NZ_QASA01000001.1"/>
</dbReference>
<sequence length="793" mass="90241">MLCSASSFINFFKNKAAFLFVLVIEMVPGTSLAQKVKSSLTIEKIMQGTGFTGTSPSEIAWSEDSRFIYFKWNPEKARADSLYKVTATGENTTKVNRPEADFLPTPNGRYNRTYTLKVYEKEGDIYLYDNKTNTSRQLTKTLEPEANPVFSGDEQQVVFTQNSNLFSLHLSSGQLTQLTNFLPGAKKTETKNDQEKWLQQQQLALFDIIKKRTEEEKIEQSENKKFKKKQAKAIYTGEKTVENAILSPDGKFVSYSLVTRPANVKKTIVPDYVTASGFTEDISSRTKVGAPLAASEMGLYDIGKDTTYQISFKDIKGITDQPAFLKDKKKITTPRPVAFFGPFWSDNGKNAVLVLRSFDNKDRWLVQFNPGTRALKVLDRQHDEAWLNGPGIDYEAGDLGWLGDNETLWFQSEETGYSHVYTVNTRTNQKKQITKGKYEVSAVRLTRDKKNWYFQANKVHPGEMHFYRLAVRSGEPEQLTTGAGNHEVTLSPDEKTLAIRYSYTNKPWELFVMPNRTGAKPRQVTNSLTNEFKAYQWRDPEVISFKARDGAEVFARIYRPTNAIANGPAVVFVHGAGYLQNAHKWWSYYYREYMFHNFLVDQGYTVMDLDYRGSAGYGRDVRTGIYQFMGGKDLTDQVDGAAYLVQHYQVNPRKIGIYGGSYGGFITLMALFTQPDVFAAGAALRSVTDWAHYNHEYTSAILNEPFTDSTAYVKSSPIYHAAGLKGALLMCHGLVDTNVHFQDIIRLTQRLIELKKENWELAVYPVENHAFTEPSSWTDEYKRIFKLFEANLK</sequence>
<evidence type="ECO:0000313" key="3">
    <source>
        <dbReference type="EMBL" id="RDC65007.1"/>
    </source>
</evidence>
<dbReference type="InterPro" id="IPR050278">
    <property type="entry name" value="Serine_Prot_S9B/DPPIV"/>
</dbReference>
<dbReference type="InterPro" id="IPR029058">
    <property type="entry name" value="AB_hydrolase_fold"/>
</dbReference>
<keyword evidence="3" id="KW-0378">Hydrolase</keyword>
<dbReference type="EC" id="3.4.14.5" evidence="3"/>
<dbReference type="EMBL" id="QASA01000001">
    <property type="protein sequence ID" value="RDC65007.1"/>
    <property type="molecule type" value="Genomic_DNA"/>
</dbReference>
<feature type="domain" description="Dipeptidylpeptidase IV N-terminal" evidence="2">
    <location>
        <begin position="122"/>
        <end position="200"/>
    </location>
</feature>
<protein>
    <submittedName>
        <fullName evidence="3">Dipeptidyl-peptidase IV</fullName>
        <ecNumber evidence="3">3.4.14.5</ecNumber>
    </submittedName>
</protein>
<reference evidence="3 4" key="1">
    <citation type="submission" date="2018-04" db="EMBL/GenBank/DDBJ databases">
        <title>Adhaeribacter sp. HMF7616 genome sequencing and assembly.</title>
        <authorList>
            <person name="Kang H."/>
            <person name="Kang J."/>
            <person name="Cha I."/>
            <person name="Kim H."/>
            <person name="Joh K."/>
        </authorList>
    </citation>
    <scope>NUCLEOTIDE SEQUENCE [LARGE SCALE GENOMIC DNA]</scope>
    <source>
        <strain evidence="3 4">HMF7616</strain>
    </source>
</reference>
<dbReference type="PANTHER" id="PTHR11731">
    <property type="entry name" value="PROTEASE FAMILY S9B,C DIPEPTIDYL-PEPTIDASE IV-RELATED"/>
    <property type="match status" value="1"/>
</dbReference>
<evidence type="ECO:0000259" key="1">
    <source>
        <dbReference type="Pfam" id="PF00326"/>
    </source>
</evidence>